<reference evidence="2" key="2">
    <citation type="journal article" date="2013" name="PLoS Genet.">
        <title>Comparative genome structure, secondary metabolite, and effector coding capacity across Cochliobolus pathogens.</title>
        <authorList>
            <person name="Condon B.J."/>
            <person name="Leng Y."/>
            <person name="Wu D."/>
            <person name="Bushley K.E."/>
            <person name="Ohm R.A."/>
            <person name="Otillar R."/>
            <person name="Martin J."/>
            <person name="Schackwitz W."/>
            <person name="Grimwood J."/>
            <person name="MohdZainudin N."/>
            <person name="Xue C."/>
            <person name="Wang R."/>
            <person name="Manning V.A."/>
            <person name="Dhillon B."/>
            <person name="Tu Z.J."/>
            <person name="Steffenson B.J."/>
            <person name="Salamov A."/>
            <person name="Sun H."/>
            <person name="Lowry S."/>
            <person name="LaButti K."/>
            <person name="Han J."/>
            <person name="Copeland A."/>
            <person name="Lindquist E."/>
            <person name="Barry K."/>
            <person name="Schmutz J."/>
            <person name="Baker S.E."/>
            <person name="Ciuffetti L.M."/>
            <person name="Grigoriev I.V."/>
            <person name="Zhong S."/>
            <person name="Turgeon B.G."/>
        </authorList>
    </citation>
    <scope>NUCLEOTIDE SEQUENCE [LARGE SCALE GENOMIC DNA]</scope>
    <source>
        <strain evidence="2">C4 / ATCC 48331 / race T</strain>
    </source>
</reference>
<keyword evidence="2" id="KW-1185">Reference proteome</keyword>
<proteinExistence type="predicted"/>
<evidence type="ECO:0000313" key="1">
    <source>
        <dbReference type="EMBL" id="ENI04614.1"/>
    </source>
</evidence>
<feature type="non-terminal residue" evidence="1">
    <location>
        <position position="53"/>
    </location>
</feature>
<dbReference type="OrthoDB" id="10528661at2759"/>
<gene>
    <name evidence="1" type="ORF">COCC4DRAFT_32343</name>
</gene>
<dbReference type="Proteomes" id="UP000012338">
    <property type="component" value="Unassembled WGS sequence"/>
</dbReference>
<dbReference type="AlphaFoldDB" id="N4WVR8"/>
<protein>
    <submittedName>
        <fullName evidence="1">Uncharacterized protein</fullName>
    </submittedName>
</protein>
<name>N4WVR8_COCH4</name>
<dbReference type="HOGENOM" id="CLU_3074150_0_0_1"/>
<organism evidence="1 2">
    <name type="scientific">Cochliobolus heterostrophus (strain C4 / ATCC 48331 / race T)</name>
    <name type="common">Southern corn leaf blight fungus</name>
    <name type="synonym">Bipolaris maydis</name>
    <dbReference type="NCBI Taxonomy" id="665024"/>
    <lineage>
        <taxon>Eukaryota</taxon>
        <taxon>Fungi</taxon>
        <taxon>Dikarya</taxon>
        <taxon>Ascomycota</taxon>
        <taxon>Pezizomycotina</taxon>
        <taxon>Dothideomycetes</taxon>
        <taxon>Pleosporomycetidae</taxon>
        <taxon>Pleosporales</taxon>
        <taxon>Pleosporineae</taxon>
        <taxon>Pleosporaceae</taxon>
        <taxon>Bipolaris</taxon>
    </lineage>
</organism>
<reference evidence="1 2" key="1">
    <citation type="journal article" date="2012" name="PLoS Pathog.">
        <title>Diverse lifestyles and strategies of plant pathogenesis encoded in the genomes of eighteen Dothideomycetes fungi.</title>
        <authorList>
            <person name="Ohm R.A."/>
            <person name="Feau N."/>
            <person name="Henrissat B."/>
            <person name="Schoch C.L."/>
            <person name="Horwitz B.A."/>
            <person name="Barry K.W."/>
            <person name="Condon B.J."/>
            <person name="Copeland A.C."/>
            <person name="Dhillon B."/>
            <person name="Glaser F."/>
            <person name="Hesse C.N."/>
            <person name="Kosti I."/>
            <person name="LaButti K."/>
            <person name="Lindquist E.A."/>
            <person name="Lucas S."/>
            <person name="Salamov A.A."/>
            <person name="Bradshaw R.E."/>
            <person name="Ciuffetti L."/>
            <person name="Hamelin R.C."/>
            <person name="Kema G.H.J."/>
            <person name="Lawrence C."/>
            <person name="Scott J.A."/>
            <person name="Spatafora J.W."/>
            <person name="Turgeon B.G."/>
            <person name="de Wit P.J.G.M."/>
            <person name="Zhong S."/>
            <person name="Goodwin S.B."/>
            <person name="Grigoriev I.V."/>
        </authorList>
    </citation>
    <scope>NUCLEOTIDE SEQUENCE [LARGE SCALE GENOMIC DNA]</scope>
    <source>
        <strain evidence="2">C4 / ATCC 48331 / race T</strain>
    </source>
</reference>
<sequence>MDAVAAAAAFRGVPCFRPPMPWARAVLEYDEYTLHSFCSCSNKTKQHATAKPI</sequence>
<evidence type="ECO:0000313" key="2">
    <source>
        <dbReference type="Proteomes" id="UP000012338"/>
    </source>
</evidence>
<accession>N4WVR8</accession>
<dbReference type="EMBL" id="KB733456">
    <property type="protein sequence ID" value="ENI04614.1"/>
    <property type="molecule type" value="Genomic_DNA"/>
</dbReference>